<sequence>MRNLTQSFRRQRQLFLLSLLSLLLVACVSAPPVQQEQLGDMAPDTAALEQMATDGRFLDAALAYSRLAADAPSPQREHYTLRTAELLMLGNYVPQAHQMLDEIDAATLSTDLQIRHALLSASISLARQLPDMALSSLDQAENLLMITDEINPQDMRRLHHLRATTFTQLGNHLESAHERVLLEPLLDDPEAVLANQEAILNALQNIPPSMLQTLQTAGPPDVLSGWLELVLLGSKMADNPQGGIDMVTWRERYPAHPVQDDIIVAVLLARPRVLPLPTKIALILPLNNRFAKAASAVRDGFLAAYYAQPDNTSVNSPGLENSDNLAGSGDSMVAFDTPASVVPSIAIYDAGDDPAFIDLIYEQAVDDGAEFVVGPLNKDAVNQLAAHDELPVPVLALNYSEQQGENAAKGLPDNLFQLSLSPEQEAQQIAERAWLDGYSRAAIITPSSAWGTRVAKAFSERWLQFGGHVVEKQTYDAKKSDYSLPIRRLLNVDESEQRHKALRRVLGKKTEFIPRRRQDIDFIFMAAGSRQARLIRPQLRFHHAPKVPVYATSHSYSGSINADMDRDMDGVTFADMPWTLHTEQSTHALKANIEAIWPNASKRYSRLFALGVDAYRVIGELNTLRRNRSAFYPGETGDLYLDVANRLQRRLLWAKFERGIPQLLNEYSDTPSAP</sequence>
<reference evidence="8" key="1">
    <citation type="submission" date="2018-06" db="EMBL/GenBank/DDBJ databases">
        <authorList>
            <person name="Zhirakovskaya E."/>
        </authorList>
    </citation>
    <scope>NUCLEOTIDE SEQUENCE</scope>
</reference>
<evidence type="ECO:0000256" key="3">
    <source>
        <dbReference type="ARBA" id="ARBA00022984"/>
    </source>
</evidence>
<dbReference type="InterPro" id="IPR011990">
    <property type="entry name" value="TPR-like_helical_dom_sf"/>
</dbReference>
<keyword evidence="4" id="KW-0472">Membrane</keyword>
<keyword evidence="6" id="KW-0998">Cell outer membrane</keyword>
<dbReference type="GO" id="GO:0031241">
    <property type="term" value="C:periplasmic side of cell outer membrane"/>
    <property type="evidence" value="ECO:0007669"/>
    <property type="project" value="TreeGrafter"/>
</dbReference>
<gene>
    <name evidence="8" type="ORF">MNBD_GAMMA19-569</name>
</gene>
<dbReference type="PANTHER" id="PTHR38038">
    <property type="entry name" value="PENICILLIN-BINDING PROTEIN ACTIVATOR LPOA"/>
    <property type="match status" value="1"/>
</dbReference>
<dbReference type="CDD" id="cd06339">
    <property type="entry name" value="PBP1_YraM_LppC_lipoprotein-like"/>
    <property type="match status" value="1"/>
</dbReference>
<dbReference type="InterPro" id="IPR028082">
    <property type="entry name" value="Peripla_BP_I"/>
</dbReference>
<dbReference type="Gene3D" id="1.25.40.10">
    <property type="entry name" value="Tetratricopeptide repeat domain"/>
    <property type="match status" value="1"/>
</dbReference>
<evidence type="ECO:0000256" key="2">
    <source>
        <dbReference type="ARBA" id="ARBA00022960"/>
    </source>
</evidence>
<dbReference type="GO" id="GO:0009252">
    <property type="term" value="P:peptidoglycan biosynthetic process"/>
    <property type="evidence" value="ECO:0007669"/>
    <property type="project" value="UniProtKB-KW"/>
</dbReference>
<keyword evidence="7 8" id="KW-0449">Lipoprotein</keyword>
<evidence type="ECO:0000256" key="4">
    <source>
        <dbReference type="ARBA" id="ARBA00023136"/>
    </source>
</evidence>
<evidence type="ECO:0000313" key="8">
    <source>
        <dbReference type="EMBL" id="VAW97631.1"/>
    </source>
</evidence>
<keyword evidence="2" id="KW-0133">Cell shape</keyword>
<evidence type="ECO:0000256" key="5">
    <source>
        <dbReference type="ARBA" id="ARBA00023139"/>
    </source>
</evidence>
<keyword evidence="3" id="KW-0573">Peptidoglycan synthesis</keyword>
<accession>A0A3B1A0R6</accession>
<dbReference type="InterPro" id="IPR007443">
    <property type="entry name" value="LpoA"/>
</dbReference>
<dbReference type="PROSITE" id="PS51257">
    <property type="entry name" value="PROKAR_LIPOPROTEIN"/>
    <property type="match status" value="1"/>
</dbReference>
<dbReference type="GO" id="GO:0008360">
    <property type="term" value="P:regulation of cell shape"/>
    <property type="evidence" value="ECO:0007669"/>
    <property type="project" value="UniProtKB-KW"/>
</dbReference>
<evidence type="ECO:0000256" key="1">
    <source>
        <dbReference type="ARBA" id="ARBA00022729"/>
    </source>
</evidence>
<organism evidence="8">
    <name type="scientific">hydrothermal vent metagenome</name>
    <dbReference type="NCBI Taxonomy" id="652676"/>
    <lineage>
        <taxon>unclassified sequences</taxon>
        <taxon>metagenomes</taxon>
        <taxon>ecological metagenomes</taxon>
    </lineage>
</organism>
<proteinExistence type="predicted"/>
<dbReference type="Pfam" id="PF04348">
    <property type="entry name" value="LppC"/>
    <property type="match status" value="1"/>
</dbReference>
<dbReference type="SUPFAM" id="SSF53822">
    <property type="entry name" value="Periplasmic binding protein-like I"/>
    <property type="match status" value="1"/>
</dbReference>
<dbReference type="EMBL" id="UOFV01000122">
    <property type="protein sequence ID" value="VAW97631.1"/>
    <property type="molecule type" value="Genomic_DNA"/>
</dbReference>
<dbReference type="PANTHER" id="PTHR38038:SF1">
    <property type="entry name" value="PENICILLIN-BINDING PROTEIN ACTIVATOR LPOA"/>
    <property type="match status" value="1"/>
</dbReference>
<evidence type="ECO:0000256" key="7">
    <source>
        <dbReference type="ARBA" id="ARBA00023288"/>
    </source>
</evidence>
<protein>
    <submittedName>
        <fullName evidence="8">LppC putative lipoprotein</fullName>
    </submittedName>
</protein>
<evidence type="ECO:0000256" key="6">
    <source>
        <dbReference type="ARBA" id="ARBA00023237"/>
    </source>
</evidence>
<dbReference type="Gene3D" id="3.40.50.2300">
    <property type="match status" value="2"/>
</dbReference>
<keyword evidence="5" id="KW-0564">Palmitate</keyword>
<dbReference type="AlphaFoldDB" id="A0A3B1A0R6"/>
<name>A0A3B1A0R6_9ZZZZ</name>
<dbReference type="Gene3D" id="1.25.40.650">
    <property type="match status" value="1"/>
</dbReference>
<keyword evidence="1" id="KW-0732">Signal</keyword>
<dbReference type="GO" id="GO:0030234">
    <property type="term" value="F:enzyme regulator activity"/>
    <property type="evidence" value="ECO:0007669"/>
    <property type="project" value="TreeGrafter"/>
</dbReference>